<accession>A0A1M6PV62</accession>
<name>A0A1M6PV62_9BACT</name>
<evidence type="ECO:0000313" key="6">
    <source>
        <dbReference type="Proteomes" id="UP000185812"/>
    </source>
</evidence>
<evidence type="ECO:0000256" key="1">
    <source>
        <dbReference type="ARBA" id="ARBA00023125"/>
    </source>
</evidence>
<dbReference type="SMART" id="SM00850">
    <property type="entry name" value="LytTR"/>
    <property type="match status" value="1"/>
</dbReference>
<dbReference type="SMART" id="SM00448">
    <property type="entry name" value="REC"/>
    <property type="match status" value="1"/>
</dbReference>
<keyword evidence="2" id="KW-0597">Phosphoprotein</keyword>
<dbReference type="PROSITE" id="PS50110">
    <property type="entry name" value="RESPONSE_REGULATORY"/>
    <property type="match status" value="1"/>
</dbReference>
<dbReference type="Pfam" id="PF04397">
    <property type="entry name" value="LytTR"/>
    <property type="match status" value="1"/>
</dbReference>
<reference evidence="6" key="1">
    <citation type="submission" date="2016-11" db="EMBL/GenBank/DDBJ databases">
        <authorList>
            <person name="Varghese N."/>
            <person name="Submissions S."/>
        </authorList>
    </citation>
    <scope>NUCLEOTIDE SEQUENCE [LARGE SCALE GENOMIC DNA]</scope>
    <source>
        <strain evidence="6">DSM 22212</strain>
    </source>
</reference>
<gene>
    <name evidence="5" type="ORF">SAMN04488087_0339</name>
</gene>
<evidence type="ECO:0000259" key="4">
    <source>
        <dbReference type="PROSITE" id="PS50930"/>
    </source>
</evidence>
<dbReference type="OrthoDB" id="1646880at2"/>
<dbReference type="Gene3D" id="3.40.50.2300">
    <property type="match status" value="1"/>
</dbReference>
<evidence type="ECO:0000259" key="3">
    <source>
        <dbReference type="PROSITE" id="PS50110"/>
    </source>
</evidence>
<dbReference type="SUPFAM" id="SSF52172">
    <property type="entry name" value="CheY-like"/>
    <property type="match status" value="1"/>
</dbReference>
<dbReference type="Pfam" id="PF00072">
    <property type="entry name" value="Response_reg"/>
    <property type="match status" value="1"/>
</dbReference>
<dbReference type="Proteomes" id="UP000185812">
    <property type="component" value="Unassembled WGS sequence"/>
</dbReference>
<dbReference type="InterPro" id="IPR011006">
    <property type="entry name" value="CheY-like_superfamily"/>
</dbReference>
<evidence type="ECO:0000256" key="2">
    <source>
        <dbReference type="PROSITE-ProRule" id="PRU00169"/>
    </source>
</evidence>
<sequence>MLRILIVDDEPPARRRLRKLLEPLRIAGRVAAIEEAADGIEALEKLRQPFDLLLLDVRMPELDGFEVLERLDPEHRPFVVFVTAYDDYALKAFEAHAIDYLLKPVNQERLMKAVARVEQMQAATLRKEQEQRLAQLLDWLESQQQAASSAPSGPYLEQLSVAYRDRILIIPVTHLVSAEIHDGITRLYVLDEETGAHPRLRQHVVSYTLDQLEARLNPHDFMRVHRSAIVQLRHIRELIPWFSGRYKLKLTGDHEVIASRERSKLLKERLVL</sequence>
<feature type="domain" description="Response regulatory" evidence="3">
    <location>
        <begin position="3"/>
        <end position="118"/>
    </location>
</feature>
<keyword evidence="1" id="KW-0238">DNA-binding</keyword>
<dbReference type="Gene3D" id="2.40.50.1020">
    <property type="entry name" value="LytTr DNA-binding domain"/>
    <property type="match status" value="1"/>
</dbReference>
<evidence type="ECO:0000313" key="5">
    <source>
        <dbReference type="EMBL" id="SHK11740.1"/>
    </source>
</evidence>
<dbReference type="PROSITE" id="PS50930">
    <property type="entry name" value="HTH_LYTTR"/>
    <property type="match status" value="1"/>
</dbReference>
<feature type="modified residue" description="4-aspartylphosphate" evidence="2">
    <location>
        <position position="56"/>
    </location>
</feature>
<dbReference type="InterPro" id="IPR039420">
    <property type="entry name" value="WalR-like"/>
</dbReference>
<proteinExistence type="predicted"/>
<dbReference type="STRING" id="633813.SAMN04488087_0339"/>
<protein>
    <submittedName>
        <fullName evidence="5">Two component transcriptional regulator, LytTR family</fullName>
    </submittedName>
</protein>
<dbReference type="InterPro" id="IPR001789">
    <property type="entry name" value="Sig_transdc_resp-reg_receiver"/>
</dbReference>
<dbReference type="PANTHER" id="PTHR48111">
    <property type="entry name" value="REGULATOR OF RPOS"/>
    <property type="match status" value="1"/>
</dbReference>
<keyword evidence="6" id="KW-1185">Reference proteome</keyword>
<dbReference type="GO" id="GO:0000976">
    <property type="term" value="F:transcription cis-regulatory region binding"/>
    <property type="evidence" value="ECO:0007669"/>
    <property type="project" value="TreeGrafter"/>
</dbReference>
<dbReference type="GO" id="GO:0032993">
    <property type="term" value="C:protein-DNA complex"/>
    <property type="evidence" value="ECO:0007669"/>
    <property type="project" value="TreeGrafter"/>
</dbReference>
<dbReference type="GO" id="GO:0006355">
    <property type="term" value="P:regulation of DNA-templated transcription"/>
    <property type="evidence" value="ECO:0007669"/>
    <property type="project" value="TreeGrafter"/>
</dbReference>
<feature type="domain" description="HTH LytTR-type" evidence="4">
    <location>
        <begin position="208"/>
        <end position="272"/>
    </location>
</feature>
<dbReference type="RefSeq" id="WP_072714214.1">
    <property type="nucleotide sequence ID" value="NZ_FRAU01000001.1"/>
</dbReference>
<dbReference type="InterPro" id="IPR007492">
    <property type="entry name" value="LytTR_DNA-bd_dom"/>
</dbReference>
<dbReference type="GO" id="GO:0005829">
    <property type="term" value="C:cytosol"/>
    <property type="evidence" value="ECO:0007669"/>
    <property type="project" value="TreeGrafter"/>
</dbReference>
<dbReference type="GO" id="GO:0000156">
    <property type="term" value="F:phosphorelay response regulator activity"/>
    <property type="evidence" value="ECO:0007669"/>
    <property type="project" value="TreeGrafter"/>
</dbReference>
<organism evidence="5 6">
    <name type="scientific">Rhodothermus profundi</name>
    <dbReference type="NCBI Taxonomy" id="633813"/>
    <lineage>
        <taxon>Bacteria</taxon>
        <taxon>Pseudomonadati</taxon>
        <taxon>Rhodothermota</taxon>
        <taxon>Rhodothermia</taxon>
        <taxon>Rhodothermales</taxon>
        <taxon>Rhodothermaceae</taxon>
        <taxon>Rhodothermus</taxon>
    </lineage>
</organism>
<dbReference type="AlphaFoldDB" id="A0A1M6PV62"/>
<dbReference type="EMBL" id="FRAU01000001">
    <property type="protein sequence ID" value="SHK11740.1"/>
    <property type="molecule type" value="Genomic_DNA"/>
</dbReference>
<dbReference type="PANTHER" id="PTHR48111:SF69">
    <property type="entry name" value="RESPONSE REGULATOR RECEIVER"/>
    <property type="match status" value="1"/>
</dbReference>